<dbReference type="AlphaFoldDB" id="A0A397TFY4"/>
<keyword evidence="1" id="KW-0418">Kinase</keyword>
<gene>
    <name evidence="1" type="ORF">C1645_761336</name>
</gene>
<name>A0A397TFY4_9GLOM</name>
<sequence>MDGYHYPKRILNTFPNVEEAYARRGSHWTFDVEGFYQLVTSIRDPINHQKIIYAPSFDHAIGDPIENDIKILPSHQLVIFEGLYLHLNKPHIWKSIALQMNELWFLQVDRAIARKRIIKRHVESGISNDEEAASYRANNNDFVNADYILENSMTPTRTINSIED</sequence>
<dbReference type="Proteomes" id="UP000265703">
    <property type="component" value="Unassembled WGS sequence"/>
</dbReference>
<dbReference type="SUPFAM" id="SSF52540">
    <property type="entry name" value="P-loop containing nucleoside triphosphate hydrolases"/>
    <property type="match status" value="1"/>
</dbReference>
<dbReference type="GO" id="GO:0016301">
    <property type="term" value="F:kinase activity"/>
    <property type="evidence" value="ECO:0007669"/>
    <property type="project" value="UniProtKB-KW"/>
</dbReference>
<dbReference type="Gene3D" id="3.40.50.300">
    <property type="entry name" value="P-loop containing nucleotide triphosphate hydrolases"/>
    <property type="match status" value="1"/>
</dbReference>
<dbReference type="OrthoDB" id="6362633at2759"/>
<organism evidence="1 2">
    <name type="scientific">Glomus cerebriforme</name>
    <dbReference type="NCBI Taxonomy" id="658196"/>
    <lineage>
        <taxon>Eukaryota</taxon>
        <taxon>Fungi</taxon>
        <taxon>Fungi incertae sedis</taxon>
        <taxon>Mucoromycota</taxon>
        <taxon>Glomeromycotina</taxon>
        <taxon>Glomeromycetes</taxon>
        <taxon>Glomerales</taxon>
        <taxon>Glomeraceae</taxon>
        <taxon>Glomus</taxon>
    </lineage>
</organism>
<comment type="caution">
    <text evidence="1">The sequence shown here is derived from an EMBL/GenBank/DDBJ whole genome shotgun (WGS) entry which is preliminary data.</text>
</comment>
<dbReference type="STRING" id="658196.A0A397TFY4"/>
<keyword evidence="1" id="KW-0808">Transferase</keyword>
<proteinExistence type="predicted"/>
<dbReference type="EMBL" id="QKYT01000094">
    <property type="protein sequence ID" value="RIA93921.1"/>
    <property type="molecule type" value="Genomic_DNA"/>
</dbReference>
<keyword evidence="2" id="KW-1185">Reference proteome</keyword>
<evidence type="ECO:0000313" key="2">
    <source>
        <dbReference type="Proteomes" id="UP000265703"/>
    </source>
</evidence>
<protein>
    <submittedName>
        <fullName evidence="1">Phosphoribulokinase/uridine kinase</fullName>
    </submittedName>
</protein>
<reference evidence="1 2" key="1">
    <citation type="submission" date="2018-06" db="EMBL/GenBank/DDBJ databases">
        <title>Comparative genomics reveals the genomic features of Rhizophagus irregularis, R. cerebriforme, R. diaphanum and Gigaspora rosea, and their symbiotic lifestyle signature.</title>
        <authorList>
            <person name="Morin E."/>
            <person name="San Clemente H."/>
            <person name="Chen E.C.H."/>
            <person name="De La Providencia I."/>
            <person name="Hainaut M."/>
            <person name="Kuo A."/>
            <person name="Kohler A."/>
            <person name="Murat C."/>
            <person name="Tang N."/>
            <person name="Roy S."/>
            <person name="Loubradou J."/>
            <person name="Henrissat B."/>
            <person name="Grigoriev I.V."/>
            <person name="Corradi N."/>
            <person name="Roux C."/>
            <person name="Martin F.M."/>
        </authorList>
    </citation>
    <scope>NUCLEOTIDE SEQUENCE [LARGE SCALE GENOMIC DNA]</scope>
    <source>
        <strain evidence="1 2">DAOM 227022</strain>
    </source>
</reference>
<evidence type="ECO:0000313" key="1">
    <source>
        <dbReference type="EMBL" id="RIA93921.1"/>
    </source>
</evidence>
<accession>A0A397TFY4</accession>
<dbReference type="InterPro" id="IPR027417">
    <property type="entry name" value="P-loop_NTPase"/>
</dbReference>